<dbReference type="InterPro" id="IPR050950">
    <property type="entry name" value="HTH-type_LysR_regulators"/>
</dbReference>
<evidence type="ECO:0000313" key="6">
    <source>
        <dbReference type="EMBL" id="GAA2042591.1"/>
    </source>
</evidence>
<keyword evidence="2" id="KW-0805">Transcription regulation</keyword>
<keyword evidence="7" id="KW-1185">Reference proteome</keyword>
<dbReference type="InterPro" id="IPR036390">
    <property type="entry name" value="WH_DNA-bd_sf"/>
</dbReference>
<keyword evidence="3" id="KW-0238">DNA-binding</keyword>
<keyword evidence="4" id="KW-0804">Transcription</keyword>
<sequence>MELSWARSFVAVHELGGFGVAARSLHRSQSRVSEHVASLETMLGEQLFFRDVHPPALTPAGEAFLPHARAAIAEWQAALAAVAARQGEVRGEVSVGSVPSVSAVFIAPLIAKFRAEHPEVAFEVHEGPNSWLAEALAHRTIEISISPIVEERRAGIGRRALLTDPFRVVVPKDHPLAGREVIEATDLAGHPVITTGEAGLDARIGGEFRRMLDGTEIDVERSLAVTQPTSVFALVREGLGIGILGSLAVRIVHDDDTVVRPLEAPHASRRIAVHWALTRRLSPATLTFLDALDELVAGDIVDGSLLPAEQNGTS</sequence>
<dbReference type="Pfam" id="PF00126">
    <property type="entry name" value="HTH_1"/>
    <property type="match status" value="1"/>
</dbReference>
<dbReference type="SUPFAM" id="SSF53850">
    <property type="entry name" value="Periplasmic binding protein-like II"/>
    <property type="match status" value="1"/>
</dbReference>
<dbReference type="PRINTS" id="PR00039">
    <property type="entry name" value="HTHLYSR"/>
</dbReference>
<feature type="domain" description="HTH lysR-type" evidence="5">
    <location>
        <begin position="1"/>
        <end position="58"/>
    </location>
</feature>
<dbReference type="Gene3D" id="3.40.190.10">
    <property type="entry name" value="Periplasmic binding protein-like II"/>
    <property type="match status" value="2"/>
</dbReference>
<proteinExistence type="inferred from homology"/>
<reference evidence="7" key="1">
    <citation type="journal article" date="2019" name="Int. J. Syst. Evol. Microbiol.">
        <title>The Global Catalogue of Microorganisms (GCM) 10K type strain sequencing project: providing services to taxonomists for standard genome sequencing and annotation.</title>
        <authorList>
            <consortium name="The Broad Institute Genomics Platform"/>
            <consortium name="The Broad Institute Genome Sequencing Center for Infectious Disease"/>
            <person name="Wu L."/>
            <person name="Ma J."/>
        </authorList>
    </citation>
    <scope>NUCLEOTIDE SEQUENCE [LARGE SCALE GENOMIC DNA]</scope>
    <source>
        <strain evidence="7">JCM 15672</strain>
    </source>
</reference>
<dbReference type="InterPro" id="IPR000847">
    <property type="entry name" value="LysR_HTH_N"/>
</dbReference>
<dbReference type="InterPro" id="IPR036388">
    <property type="entry name" value="WH-like_DNA-bd_sf"/>
</dbReference>
<gene>
    <name evidence="6" type="ORF">GCM10009819_31300</name>
</gene>
<comment type="similarity">
    <text evidence="1">Belongs to the LysR transcriptional regulatory family.</text>
</comment>
<evidence type="ECO:0000256" key="2">
    <source>
        <dbReference type="ARBA" id="ARBA00023015"/>
    </source>
</evidence>
<evidence type="ECO:0000256" key="3">
    <source>
        <dbReference type="ARBA" id="ARBA00023125"/>
    </source>
</evidence>
<organism evidence="6 7">
    <name type="scientific">Agromyces tropicus</name>
    <dbReference type="NCBI Taxonomy" id="555371"/>
    <lineage>
        <taxon>Bacteria</taxon>
        <taxon>Bacillati</taxon>
        <taxon>Actinomycetota</taxon>
        <taxon>Actinomycetes</taxon>
        <taxon>Micrococcales</taxon>
        <taxon>Microbacteriaceae</taxon>
        <taxon>Agromyces</taxon>
    </lineage>
</organism>
<evidence type="ECO:0000259" key="5">
    <source>
        <dbReference type="PROSITE" id="PS50931"/>
    </source>
</evidence>
<dbReference type="PANTHER" id="PTHR30419:SF8">
    <property type="entry name" value="NITROGEN ASSIMILATION TRANSCRIPTIONAL ACTIVATOR-RELATED"/>
    <property type="match status" value="1"/>
</dbReference>
<dbReference type="SUPFAM" id="SSF46785">
    <property type="entry name" value="Winged helix' DNA-binding domain"/>
    <property type="match status" value="1"/>
</dbReference>
<dbReference type="PROSITE" id="PS50931">
    <property type="entry name" value="HTH_LYSR"/>
    <property type="match status" value="1"/>
</dbReference>
<dbReference type="Gene3D" id="1.10.10.10">
    <property type="entry name" value="Winged helix-like DNA-binding domain superfamily/Winged helix DNA-binding domain"/>
    <property type="match status" value="1"/>
</dbReference>
<comment type="caution">
    <text evidence="6">The sequence shown here is derived from an EMBL/GenBank/DDBJ whole genome shotgun (WGS) entry which is preliminary data.</text>
</comment>
<name>A0ABP5GBI1_9MICO</name>
<evidence type="ECO:0000256" key="4">
    <source>
        <dbReference type="ARBA" id="ARBA00023163"/>
    </source>
</evidence>
<dbReference type="InterPro" id="IPR005119">
    <property type="entry name" value="LysR_subst-bd"/>
</dbReference>
<dbReference type="EMBL" id="BAAAPW010000005">
    <property type="protein sequence ID" value="GAA2042591.1"/>
    <property type="molecule type" value="Genomic_DNA"/>
</dbReference>
<dbReference type="RefSeq" id="WP_344376508.1">
    <property type="nucleotide sequence ID" value="NZ_BAAAPW010000005.1"/>
</dbReference>
<dbReference type="Proteomes" id="UP001501196">
    <property type="component" value="Unassembled WGS sequence"/>
</dbReference>
<evidence type="ECO:0000313" key="7">
    <source>
        <dbReference type="Proteomes" id="UP001501196"/>
    </source>
</evidence>
<dbReference type="PANTHER" id="PTHR30419">
    <property type="entry name" value="HTH-TYPE TRANSCRIPTIONAL REGULATOR YBHD"/>
    <property type="match status" value="1"/>
</dbReference>
<accession>A0ABP5GBI1</accession>
<protein>
    <submittedName>
        <fullName evidence="6">LysR family transcriptional regulator</fullName>
    </submittedName>
</protein>
<dbReference type="Pfam" id="PF03466">
    <property type="entry name" value="LysR_substrate"/>
    <property type="match status" value="1"/>
</dbReference>
<evidence type="ECO:0000256" key="1">
    <source>
        <dbReference type="ARBA" id="ARBA00009437"/>
    </source>
</evidence>